<dbReference type="PROSITE" id="PS51782">
    <property type="entry name" value="LYSM"/>
    <property type="match status" value="3"/>
</dbReference>
<evidence type="ECO:0000313" key="5">
    <source>
        <dbReference type="Proteomes" id="UP000295662"/>
    </source>
</evidence>
<dbReference type="SUPFAM" id="SSF54106">
    <property type="entry name" value="LysM domain"/>
    <property type="match status" value="3"/>
</dbReference>
<dbReference type="AlphaFoldDB" id="A0A4R7RI07"/>
<feature type="domain" description="LysM" evidence="3">
    <location>
        <begin position="147"/>
        <end position="190"/>
    </location>
</feature>
<dbReference type="Proteomes" id="UP000295662">
    <property type="component" value="Unassembled WGS sequence"/>
</dbReference>
<comment type="caution">
    <text evidence="4">The sequence shown here is derived from an EMBL/GenBank/DDBJ whole genome shotgun (WGS) entry which is preliminary data.</text>
</comment>
<organism evidence="4 5">
    <name type="scientific">Prosthecobacter fusiformis</name>
    <dbReference type="NCBI Taxonomy" id="48464"/>
    <lineage>
        <taxon>Bacteria</taxon>
        <taxon>Pseudomonadati</taxon>
        <taxon>Verrucomicrobiota</taxon>
        <taxon>Verrucomicrobiia</taxon>
        <taxon>Verrucomicrobiales</taxon>
        <taxon>Verrucomicrobiaceae</taxon>
        <taxon>Prosthecobacter</taxon>
    </lineage>
</organism>
<dbReference type="Pfam" id="PF01476">
    <property type="entry name" value="LysM"/>
    <property type="match status" value="4"/>
</dbReference>
<keyword evidence="5" id="KW-1185">Reference proteome</keyword>
<dbReference type="PANTHER" id="PTHR33734">
    <property type="entry name" value="LYSM DOMAIN-CONTAINING GPI-ANCHORED PROTEIN 2"/>
    <property type="match status" value="1"/>
</dbReference>
<accession>A0A4R7RI07</accession>
<gene>
    <name evidence="4" type="ORF">EI77_04687</name>
</gene>
<protein>
    <submittedName>
        <fullName evidence="4">LysM domain-containing protein</fullName>
    </submittedName>
</protein>
<feature type="chain" id="PRO_5020296703" evidence="2">
    <location>
        <begin position="30"/>
        <end position="437"/>
    </location>
</feature>
<dbReference type="SMART" id="SM00257">
    <property type="entry name" value="LysM"/>
    <property type="match status" value="4"/>
</dbReference>
<evidence type="ECO:0000256" key="1">
    <source>
        <dbReference type="SAM" id="MobiDB-lite"/>
    </source>
</evidence>
<dbReference type="CDD" id="cd00118">
    <property type="entry name" value="LysM"/>
    <property type="match status" value="3"/>
</dbReference>
<feature type="domain" description="LysM" evidence="3">
    <location>
        <begin position="204"/>
        <end position="248"/>
    </location>
</feature>
<feature type="compositionally biased region" description="Low complexity" evidence="1">
    <location>
        <begin position="62"/>
        <end position="75"/>
    </location>
</feature>
<proteinExistence type="predicted"/>
<feature type="region of interest" description="Disordered" evidence="1">
    <location>
        <begin position="317"/>
        <end position="379"/>
    </location>
</feature>
<feature type="compositionally biased region" description="Pro residues" evidence="1">
    <location>
        <begin position="351"/>
        <end position="375"/>
    </location>
</feature>
<dbReference type="PANTHER" id="PTHR33734:SF22">
    <property type="entry name" value="MEMBRANE-BOUND LYTIC MUREIN TRANSGLYCOSYLASE D"/>
    <property type="match status" value="1"/>
</dbReference>
<feature type="domain" description="LysM" evidence="3">
    <location>
        <begin position="273"/>
        <end position="317"/>
    </location>
</feature>
<name>A0A4R7RI07_9BACT</name>
<dbReference type="RefSeq" id="WP_133797626.1">
    <property type="nucleotide sequence ID" value="NZ_SOCA01000020.1"/>
</dbReference>
<feature type="signal peptide" evidence="2">
    <location>
        <begin position="1"/>
        <end position="29"/>
    </location>
</feature>
<sequence>MKVPSADFFVKHPSLVLGSVFFFTSFAAAQNNYAPGAIQAPNYRHGGSAYTPARPSSPQPQPRYTTPPQSPQYQSGYGTPPNQKPSTAKGSSTTAKKSSSSNSRPVTLETKVARLEKNDARQDQRLSSIETGTGIRPPADDPHSGGKFYTVRPGDTLWRIADKHSTSINALKSANRLTGEVITVGQTLVIPGYSAAPVEYNQTGVHIVRPGDTFSQVAQANGITQDALARANPSAYPDRLLVGEKLTIPGKKASPTSYWPPADNGNPATITSRAHIVKKGESLGAIAKSYGISTSTLASANRLKNANLIEPGQRLVIPGGSVPRSPAPAPSYPPADRDTQPLPGAGLTYFTPPPAPAPAPAPEPTYQPVSKPEPPVSSNRRGIVAYQLERGDDINTVSGLFNTTPEKIRELNKLPADRKLKEGDEVVVPTIGAVSLN</sequence>
<dbReference type="InterPro" id="IPR018392">
    <property type="entry name" value="LysM"/>
</dbReference>
<evidence type="ECO:0000259" key="3">
    <source>
        <dbReference type="PROSITE" id="PS51782"/>
    </source>
</evidence>
<dbReference type="GO" id="GO:0008932">
    <property type="term" value="F:lytic endotransglycosylase activity"/>
    <property type="evidence" value="ECO:0007669"/>
    <property type="project" value="TreeGrafter"/>
</dbReference>
<keyword evidence="2" id="KW-0732">Signal</keyword>
<feature type="compositionally biased region" description="Polar residues" evidence="1">
    <location>
        <begin position="76"/>
        <end position="85"/>
    </location>
</feature>
<dbReference type="InterPro" id="IPR036779">
    <property type="entry name" value="LysM_dom_sf"/>
</dbReference>
<dbReference type="EMBL" id="SOCA01000020">
    <property type="protein sequence ID" value="TDU62521.1"/>
    <property type="molecule type" value="Genomic_DNA"/>
</dbReference>
<evidence type="ECO:0000313" key="4">
    <source>
        <dbReference type="EMBL" id="TDU62521.1"/>
    </source>
</evidence>
<feature type="compositionally biased region" description="Low complexity" evidence="1">
    <location>
        <begin position="86"/>
        <end position="103"/>
    </location>
</feature>
<dbReference type="OrthoDB" id="9811296at2"/>
<dbReference type="Gene3D" id="3.10.350.10">
    <property type="entry name" value="LysM domain"/>
    <property type="match status" value="4"/>
</dbReference>
<reference evidence="4 5" key="1">
    <citation type="submission" date="2019-03" db="EMBL/GenBank/DDBJ databases">
        <title>Genomic Encyclopedia of Archaeal and Bacterial Type Strains, Phase II (KMG-II): from individual species to whole genera.</title>
        <authorList>
            <person name="Goeker M."/>
        </authorList>
    </citation>
    <scope>NUCLEOTIDE SEQUENCE [LARGE SCALE GENOMIC DNA]</scope>
    <source>
        <strain evidence="4 5">ATCC 25309</strain>
    </source>
</reference>
<feature type="compositionally biased region" description="Basic and acidic residues" evidence="1">
    <location>
        <begin position="111"/>
        <end position="124"/>
    </location>
</feature>
<evidence type="ECO:0000256" key="2">
    <source>
        <dbReference type="SAM" id="SignalP"/>
    </source>
</evidence>
<feature type="region of interest" description="Disordered" evidence="1">
    <location>
        <begin position="44"/>
        <end position="147"/>
    </location>
</feature>